<dbReference type="InterPro" id="IPR011991">
    <property type="entry name" value="ArsR-like_HTH"/>
</dbReference>
<evidence type="ECO:0000313" key="1">
    <source>
        <dbReference type="EMBL" id="OGF87244.1"/>
    </source>
</evidence>
<dbReference type="Proteomes" id="UP000177346">
    <property type="component" value="Unassembled WGS sequence"/>
</dbReference>
<dbReference type="CDD" id="cd00090">
    <property type="entry name" value="HTH_ARSR"/>
    <property type="match status" value="1"/>
</dbReference>
<accession>A0A1F5XH34</accession>
<sequence length="190" mass="21236">MSENLKEKALKITEALYRITDLFSDAEPLKWALRENALEIIGADPRDTVKLEKLAKSMFVKLELASSGTFISKVNFEVLAKAYSGLLRETMSLSDSYRNLLDSIAGVGAEQISSPPERALSDNKPIRHVSDRHETLLAGLRENGRRSVGELAKMLGGQISEKTVQRELSSLVASGVIKQEGEKRWRRYFI</sequence>
<comment type="caution">
    <text evidence="1">The sequence shown here is derived from an EMBL/GenBank/DDBJ whole genome shotgun (WGS) entry which is preliminary data.</text>
</comment>
<dbReference type="Gene3D" id="1.10.10.10">
    <property type="entry name" value="Winged helix-like DNA-binding domain superfamily/Winged helix DNA-binding domain"/>
    <property type="match status" value="1"/>
</dbReference>
<dbReference type="InterPro" id="IPR036390">
    <property type="entry name" value="WH_DNA-bd_sf"/>
</dbReference>
<proteinExistence type="predicted"/>
<dbReference type="SUPFAM" id="SSF46785">
    <property type="entry name" value="Winged helix' DNA-binding domain"/>
    <property type="match status" value="1"/>
</dbReference>
<name>A0A1F5XH34_9BACT</name>
<dbReference type="EMBL" id="MFIF01000006">
    <property type="protein sequence ID" value="OGF87244.1"/>
    <property type="molecule type" value="Genomic_DNA"/>
</dbReference>
<organism evidence="1 2">
    <name type="scientific">Candidatus Giovannonibacteria bacterium RIFCSPLOWO2_01_FULL_46_32</name>
    <dbReference type="NCBI Taxonomy" id="1798353"/>
    <lineage>
        <taxon>Bacteria</taxon>
        <taxon>Candidatus Giovannoniibacteriota</taxon>
    </lineage>
</organism>
<evidence type="ECO:0008006" key="3">
    <source>
        <dbReference type="Google" id="ProtNLM"/>
    </source>
</evidence>
<dbReference type="AlphaFoldDB" id="A0A1F5XH34"/>
<evidence type="ECO:0000313" key="2">
    <source>
        <dbReference type="Proteomes" id="UP000177346"/>
    </source>
</evidence>
<gene>
    <name evidence="1" type="ORF">A3B19_03375</name>
</gene>
<dbReference type="InterPro" id="IPR036388">
    <property type="entry name" value="WH-like_DNA-bd_sf"/>
</dbReference>
<protein>
    <recommendedName>
        <fullName evidence="3">HTH deoR-type domain-containing protein</fullName>
    </recommendedName>
</protein>
<reference evidence="1 2" key="1">
    <citation type="journal article" date="2016" name="Nat. Commun.">
        <title>Thousands of microbial genomes shed light on interconnected biogeochemical processes in an aquifer system.</title>
        <authorList>
            <person name="Anantharaman K."/>
            <person name="Brown C.T."/>
            <person name="Hug L.A."/>
            <person name="Sharon I."/>
            <person name="Castelle C.J."/>
            <person name="Probst A.J."/>
            <person name="Thomas B.C."/>
            <person name="Singh A."/>
            <person name="Wilkins M.J."/>
            <person name="Karaoz U."/>
            <person name="Brodie E.L."/>
            <person name="Williams K.H."/>
            <person name="Hubbard S.S."/>
            <person name="Banfield J.F."/>
        </authorList>
    </citation>
    <scope>NUCLEOTIDE SEQUENCE [LARGE SCALE GENOMIC DNA]</scope>
</reference>